<evidence type="ECO:0000313" key="1">
    <source>
        <dbReference type="EMBL" id="MBD7945279.1"/>
    </source>
</evidence>
<dbReference type="Proteomes" id="UP000640786">
    <property type="component" value="Unassembled WGS sequence"/>
</dbReference>
<accession>A0ABR8RBV6</accession>
<evidence type="ECO:0000313" key="2">
    <source>
        <dbReference type="Proteomes" id="UP000640786"/>
    </source>
</evidence>
<proteinExistence type="predicted"/>
<keyword evidence="2" id="KW-1185">Reference proteome</keyword>
<comment type="caution">
    <text evidence="1">The sequence shown here is derived from an EMBL/GenBank/DDBJ whole genome shotgun (WGS) entry which is preliminary data.</text>
</comment>
<protein>
    <submittedName>
        <fullName evidence="1">Uncharacterized protein</fullName>
    </submittedName>
</protein>
<reference evidence="1 2" key="1">
    <citation type="submission" date="2020-08" db="EMBL/GenBank/DDBJ databases">
        <title>A Genomic Blueprint of the Chicken Gut Microbiome.</title>
        <authorList>
            <person name="Gilroy R."/>
            <person name="Ravi A."/>
            <person name="Getino M."/>
            <person name="Pursley I."/>
            <person name="Horton D.L."/>
            <person name="Alikhan N.-F."/>
            <person name="Baker D."/>
            <person name="Gharbi K."/>
            <person name="Hall N."/>
            <person name="Watson M."/>
            <person name="Adriaenssens E.M."/>
            <person name="Foster-Nyarko E."/>
            <person name="Jarju S."/>
            <person name="Secka A."/>
            <person name="Antonio M."/>
            <person name="Oren A."/>
            <person name="Chaudhuri R."/>
            <person name="La Ragione R.M."/>
            <person name="Hildebrand F."/>
            <person name="Pallen M.J."/>
        </authorList>
    </citation>
    <scope>NUCLEOTIDE SEQUENCE [LARGE SCALE GENOMIC DNA]</scope>
    <source>
        <strain evidence="1 2">Sa2BUA9</strain>
    </source>
</reference>
<dbReference type="RefSeq" id="WP_191697495.1">
    <property type="nucleotide sequence ID" value="NZ_JACSQO010000007.1"/>
</dbReference>
<gene>
    <name evidence="1" type="ORF">H9650_14225</name>
</gene>
<name>A0ABR8RBV6_9BACI</name>
<dbReference type="EMBL" id="JACSQO010000007">
    <property type="protein sequence ID" value="MBD7945279.1"/>
    <property type="molecule type" value="Genomic_DNA"/>
</dbReference>
<sequence>MEEVHQSRAIKVLQVAVLYAEVEKRKGKVSKTFKNKLEATLPSLAAMLDDEYLWQLAQKTIEAVHHALNYIESGDDYDLQQMIKAHDEGDKICYEVMERRNTNGN</sequence>
<organism evidence="1 2">
    <name type="scientific">Psychrobacillus faecigallinarum</name>
    <dbReference type="NCBI Taxonomy" id="2762235"/>
    <lineage>
        <taxon>Bacteria</taxon>
        <taxon>Bacillati</taxon>
        <taxon>Bacillota</taxon>
        <taxon>Bacilli</taxon>
        <taxon>Bacillales</taxon>
        <taxon>Bacillaceae</taxon>
        <taxon>Psychrobacillus</taxon>
    </lineage>
</organism>